<evidence type="ECO:0000313" key="7">
    <source>
        <dbReference type="EMBL" id="CAF3715867.1"/>
    </source>
</evidence>
<dbReference type="PANTHER" id="PTHR16517:SF7">
    <property type="entry name" value="PROTEIN KING TUBBY"/>
    <property type="match status" value="1"/>
</dbReference>
<dbReference type="AlphaFoldDB" id="A0A818VU63"/>
<dbReference type="Pfam" id="PF01167">
    <property type="entry name" value="Tub"/>
    <property type="match status" value="1"/>
</dbReference>
<proteinExistence type="inferred from homology"/>
<sequence>MYHSDHEDETIVSSTSKNSSRFVDDDFVVHLTNSKRFYRNPVDDDYDDEVENDDDEEEGFTNLQFCEIPVDTDSESSRSCSPIILQKQDNISENNIVQQCTACSNSMNSDDLRSCDNILHLLENDPYKFIFTPIPKQNKDYTRCRVIRDKSVSSEIYYLELEPENSEKPIPILTAKKEKRMLGQFQYLISLDSNFDNNFYSAELISSNVLGTKYILYDLNGDEHQELATIIYESNFLGLGGPRKLDVFLPKLDHQLQPLLKQDEIEEYDSVEQNDSCVRLYNTIPVWDEETETYVVYFDGNSRITLPSIKNFQMVIANKNHTEEIVMEFGRISDNEFSCDFRYPLSIVQAFSIGLSSFETRLFRE</sequence>
<dbReference type="Proteomes" id="UP000663881">
    <property type="component" value="Unassembled WGS sequence"/>
</dbReference>
<gene>
    <name evidence="3" type="ORF">IZO911_LOCUS30539</name>
    <name evidence="6" type="ORF">KXQ929_LOCUS11189</name>
    <name evidence="7" type="ORF">OKA104_LOCUS13514</name>
    <name evidence="5" type="ORF">OXD698_LOCUS319</name>
    <name evidence="4" type="ORF">VCS650_LOCUS34894</name>
</gene>
<dbReference type="Proteomes" id="UP000663844">
    <property type="component" value="Unassembled WGS sequence"/>
</dbReference>
<organism evidence="7 8">
    <name type="scientific">Adineta steineri</name>
    <dbReference type="NCBI Taxonomy" id="433720"/>
    <lineage>
        <taxon>Eukaryota</taxon>
        <taxon>Metazoa</taxon>
        <taxon>Spiralia</taxon>
        <taxon>Gnathifera</taxon>
        <taxon>Rotifera</taxon>
        <taxon>Eurotatoria</taxon>
        <taxon>Bdelloidea</taxon>
        <taxon>Adinetida</taxon>
        <taxon>Adinetidae</taxon>
        <taxon>Adineta</taxon>
    </lineage>
</organism>
<dbReference type="Proteomes" id="UP000663891">
    <property type="component" value="Unassembled WGS sequence"/>
</dbReference>
<reference evidence="7" key="1">
    <citation type="submission" date="2021-02" db="EMBL/GenBank/DDBJ databases">
        <authorList>
            <person name="Nowell W R."/>
        </authorList>
    </citation>
    <scope>NUCLEOTIDE SEQUENCE</scope>
</reference>
<name>A0A818VU63_9BILA</name>
<evidence type="ECO:0000313" key="4">
    <source>
        <dbReference type="EMBL" id="CAF1371660.1"/>
    </source>
</evidence>
<dbReference type="Proteomes" id="UP000663860">
    <property type="component" value="Unassembled WGS sequence"/>
</dbReference>
<dbReference type="PANTHER" id="PTHR16517">
    <property type="entry name" value="TUBBY-RELATED"/>
    <property type="match status" value="1"/>
</dbReference>
<dbReference type="EMBL" id="CAJOAY010000685">
    <property type="protein sequence ID" value="CAF3715867.1"/>
    <property type="molecule type" value="Genomic_DNA"/>
</dbReference>
<evidence type="ECO:0000259" key="2">
    <source>
        <dbReference type="Pfam" id="PF01167"/>
    </source>
</evidence>
<dbReference type="SUPFAM" id="SSF54518">
    <property type="entry name" value="Tubby C-terminal domain-like"/>
    <property type="match status" value="1"/>
</dbReference>
<comment type="similarity">
    <text evidence="1">Belongs to the TUB family.</text>
</comment>
<evidence type="ECO:0000313" key="8">
    <source>
        <dbReference type="Proteomes" id="UP000663881"/>
    </source>
</evidence>
<dbReference type="EMBL" id="CAJOBB010000546">
    <property type="protein sequence ID" value="CAF3703069.1"/>
    <property type="molecule type" value="Genomic_DNA"/>
</dbReference>
<dbReference type="EMBL" id="CAJOAZ010000007">
    <property type="protein sequence ID" value="CAF3484204.1"/>
    <property type="molecule type" value="Genomic_DNA"/>
</dbReference>
<evidence type="ECO:0000313" key="6">
    <source>
        <dbReference type="EMBL" id="CAF3703069.1"/>
    </source>
</evidence>
<evidence type="ECO:0000313" key="3">
    <source>
        <dbReference type="EMBL" id="CAF1236289.1"/>
    </source>
</evidence>
<dbReference type="InterPro" id="IPR000007">
    <property type="entry name" value="Tubby_C"/>
</dbReference>
<comment type="caution">
    <text evidence="7">The sequence shown here is derived from an EMBL/GenBank/DDBJ whole genome shotgun (WGS) entry which is preliminary data.</text>
</comment>
<dbReference type="EMBL" id="CAJNOE010000479">
    <property type="protein sequence ID" value="CAF1236289.1"/>
    <property type="molecule type" value="Genomic_DNA"/>
</dbReference>
<dbReference type="Proteomes" id="UP000663868">
    <property type="component" value="Unassembled WGS sequence"/>
</dbReference>
<accession>A0A818VU63</accession>
<dbReference type="OrthoDB" id="8775810at2759"/>
<dbReference type="InterPro" id="IPR025659">
    <property type="entry name" value="Tubby-like_C"/>
</dbReference>
<dbReference type="PRINTS" id="PR01573">
    <property type="entry name" value="SUPERTUBBY"/>
</dbReference>
<protein>
    <recommendedName>
        <fullName evidence="2">Tubby C-terminal domain-containing protein</fullName>
    </recommendedName>
</protein>
<feature type="domain" description="Tubby C-terminal" evidence="2">
    <location>
        <begin position="135"/>
        <end position="360"/>
    </location>
</feature>
<dbReference type="EMBL" id="CAJNON010000759">
    <property type="protein sequence ID" value="CAF1371660.1"/>
    <property type="molecule type" value="Genomic_DNA"/>
</dbReference>
<evidence type="ECO:0000313" key="5">
    <source>
        <dbReference type="EMBL" id="CAF3484204.1"/>
    </source>
</evidence>
<evidence type="ECO:0000256" key="1">
    <source>
        <dbReference type="ARBA" id="ARBA00007129"/>
    </source>
</evidence>
<dbReference type="Gene3D" id="3.20.90.10">
    <property type="entry name" value="Tubby Protein, Chain A"/>
    <property type="match status" value="1"/>
</dbReference>